<keyword evidence="1" id="KW-1133">Transmembrane helix</keyword>
<organism evidence="2 3">
    <name type="scientific">Planktothrix mougeotii LEGE 06226</name>
    <dbReference type="NCBI Taxonomy" id="1828728"/>
    <lineage>
        <taxon>Bacteria</taxon>
        <taxon>Bacillati</taxon>
        <taxon>Cyanobacteriota</taxon>
        <taxon>Cyanophyceae</taxon>
        <taxon>Oscillatoriophycideae</taxon>
        <taxon>Oscillatoriales</taxon>
        <taxon>Microcoleaceae</taxon>
        <taxon>Planktothrix</taxon>
    </lineage>
</organism>
<evidence type="ECO:0000313" key="3">
    <source>
        <dbReference type="Proteomes" id="UP000640725"/>
    </source>
</evidence>
<dbReference type="Proteomes" id="UP000640725">
    <property type="component" value="Unassembled WGS sequence"/>
</dbReference>
<reference evidence="2 3" key="1">
    <citation type="submission" date="2020-10" db="EMBL/GenBank/DDBJ databases">
        <authorList>
            <person name="Castelo-Branco R."/>
            <person name="Eusebio N."/>
            <person name="Adriana R."/>
            <person name="Vieira A."/>
            <person name="Brugerolle De Fraissinette N."/>
            <person name="Rezende De Castro R."/>
            <person name="Schneider M.P."/>
            <person name="Vasconcelos V."/>
            <person name="Leao P.N."/>
        </authorList>
    </citation>
    <scope>NUCLEOTIDE SEQUENCE [LARGE SCALE GENOMIC DNA]</scope>
    <source>
        <strain evidence="2 3">LEGE 06226</strain>
    </source>
</reference>
<protein>
    <submittedName>
        <fullName evidence="2">Uncharacterized protein</fullName>
    </submittedName>
</protein>
<evidence type="ECO:0000313" key="2">
    <source>
        <dbReference type="EMBL" id="MBE9145093.1"/>
    </source>
</evidence>
<keyword evidence="1" id="KW-0812">Transmembrane</keyword>
<sequence length="88" mass="9666">MIEHSKMVIIMSNNCDPDYISSQLALQDDNNRSLNLARAILTESAAISLVIAAINWLVDKSKMDRPTAKLIKSGVSIIGHLAKAWFAL</sequence>
<gene>
    <name evidence="2" type="ORF">IQ236_17995</name>
</gene>
<name>A0ABR9UF77_9CYAN</name>
<proteinExistence type="predicted"/>
<keyword evidence="3" id="KW-1185">Reference proteome</keyword>
<comment type="caution">
    <text evidence="2">The sequence shown here is derived from an EMBL/GenBank/DDBJ whole genome shotgun (WGS) entry which is preliminary data.</text>
</comment>
<accession>A0ABR9UF77</accession>
<dbReference type="EMBL" id="JADEWU010000047">
    <property type="protein sequence ID" value="MBE9145093.1"/>
    <property type="molecule type" value="Genomic_DNA"/>
</dbReference>
<feature type="transmembrane region" description="Helical" evidence="1">
    <location>
        <begin position="36"/>
        <end position="58"/>
    </location>
</feature>
<evidence type="ECO:0000256" key="1">
    <source>
        <dbReference type="SAM" id="Phobius"/>
    </source>
</evidence>
<keyword evidence="1" id="KW-0472">Membrane</keyword>